<dbReference type="Proteomes" id="UP000248553">
    <property type="component" value="Unassembled WGS sequence"/>
</dbReference>
<dbReference type="AlphaFoldDB" id="A0A328BTZ4"/>
<dbReference type="InterPro" id="IPR006016">
    <property type="entry name" value="UspA"/>
</dbReference>
<organism evidence="2 3">
    <name type="scientific">Hymenobacter edaphi</name>
    <dbReference type="NCBI Taxonomy" id="2211146"/>
    <lineage>
        <taxon>Bacteria</taxon>
        <taxon>Pseudomonadati</taxon>
        <taxon>Bacteroidota</taxon>
        <taxon>Cytophagia</taxon>
        <taxon>Cytophagales</taxon>
        <taxon>Hymenobacteraceae</taxon>
        <taxon>Hymenobacter</taxon>
    </lineage>
</organism>
<feature type="domain" description="UspA" evidence="1">
    <location>
        <begin position="217"/>
        <end position="272"/>
    </location>
</feature>
<gene>
    <name evidence="2" type="ORF">DLM85_01130</name>
</gene>
<dbReference type="Gene3D" id="3.40.50.620">
    <property type="entry name" value="HUPs"/>
    <property type="match status" value="2"/>
</dbReference>
<protein>
    <recommendedName>
        <fullName evidence="1">UspA domain-containing protein</fullName>
    </recommendedName>
</protein>
<dbReference type="OrthoDB" id="871451at2"/>
<accession>A0A328BTZ4</accession>
<proteinExistence type="predicted"/>
<comment type="caution">
    <text evidence="2">The sequence shown here is derived from an EMBL/GenBank/DDBJ whole genome shotgun (WGS) entry which is preliminary data.</text>
</comment>
<dbReference type="EMBL" id="QHKM01000001">
    <property type="protein sequence ID" value="RAK69496.1"/>
    <property type="molecule type" value="Genomic_DNA"/>
</dbReference>
<dbReference type="InterPro" id="IPR014729">
    <property type="entry name" value="Rossmann-like_a/b/a_fold"/>
</dbReference>
<dbReference type="SUPFAM" id="SSF52402">
    <property type="entry name" value="Adenine nucleotide alpha hydrolases-like"/>
    <property type="match status" value="2"/>
</dbReference>
<keyword evidence="3" id="KW-1185">Reference proteome</keyword>
<reference evidence="3" key="1">
    <citation type="submission" date="2018-05" db="EMBL/GenBank/DDBJ databases">
        <authorList>
            <person name="Nie L."/>
        </authorList>
    </citation>
    <scope>NUCLEOTIDE SEQUENCE [LARGE SCALE GENOMIC DNA]</scope>
    <source>
        <strain evidence="3">NL</strain>
    </source>
</reference>
<evidence type="ECO:0000259" key="1">
    <source>
        <dbReference type="Pfam" id="PF00582"/>
    </source>
</evidence>
<dbReference type="RefSeq" id="WP_111476232.1">
    <property type="nucleotide sequence ID" value="NZ_QHKM01000001.1"/>
</dbReference>
<name>A0A328BTZ4_9BACT</name>
<sequence>MAFTFLVLASFYPAGQRALRYADALASAQGGQLLLLHAHRASLYDPYMFAGEAWRRQELAQDADAAALLRQLAGQLRAPATVELVTDLLPAMLPALTQRYAPALFVLGLPAPGLADAGPLSTAALELLRAAQFPVLLVPEAAAAADLPQRVLIAADPEAFGLAPTSEAATGLLQSLGADFTVAYVSAVEDDAGCARALRAVQDSGLLAPAAAVELRGCLAPDAPTGLLSAAAQVGADLLVLLARSRSYLGELFHRSVTAAVVERSPVPVLLLPVVEADAVPLAADFDRSTA</sequence>
<feature type="domain" description="UspA" evidence="1">
    <location>
        <begin position="6"/>
        <end position="139"/>
    </location>
</feature>
<evidence type="ECO:0000313" key="3">
    <source>
        <dbReference type="Proteomes" id="UP000248553"/>
    </source>
</evidence>
<evidence type="ECO:0000313" key="2">
    <source>
        <dbReference type="EMBL" id="RAK69496.1"/>
    </source>
</evidence>
<dbReference type="Pfam" id="PF00582">
    <property type="entry name" value="Usp"/>
    <property type="match status" value="2"/>
</dbReference>